<keyword evidence="4" id="KW-0804">Transcription</keyword>
<dbReference type="Pfam" id="PF03466">
    <property type="entry name" value="LysR_substrate"/>
    <property type="match status" value="1"/>
</dbReference>
<keyword evidence="2" id="KW-0805">Transcription regulation</keyword>
<dbReference type="InterPro" id="IPR000847">
    <property type="entry name" value="LysR_HTH_N"/>
</dbReference>
<keyword evidence="3" id="KW-0238">DNA-binding</keyword>
<evidence type="ECO:0000313" key="6">
    <source>
        <dbReference type="EMBL" id="NIZ60997.1"/>
    </source>
</evidence>
<dbReference type="RefSeq" id="WP_167683576.1">
    <property type="nucleotide sequence ID" value="NZ_QHLQ01000006.1"/>
</dbReference>
<evidence type="ECO:0000256" key="4">
    <source>
        <dbReference type="ARBA" id="ARBA00023163"/>
    </source>
</evidence>
<dbReference type="InterPro" id="IPR036388">
    <property type="entry name" value="WH-like_DNA-bd_sf"/>
</dbReference>
<reference evidence="6 7" key="1">
    <citation type="submission" date="2018-05" db="EMBL/GenBank/DDBJ databases">
        <authorList>
            <person name="Zhang Y.-J."/>
        </authorList>
    </citation>
    <scope>NUCLEOTIDE SEQUENCE [LARGE SCALE GENOMIC DNA]</scope>
    <source>
        <strain evidence="6 7">CY04</strain>
    </source>
</reference>
<dbReference type="Gene3D" id="1.10.10.10">
    <property type="entry name" value="Winged helix-like DNA-binding domain superfamily/Winged helix DNA-binding domain"/>
    <property type="match status" value="1"/>
</dbReference>
<proteinExistence type="inferred from homology"/>
<evidence type="ECO:0000256" key="1">
    <source>
        <dbReference type="ARBA" id="ARBA00009437"/>
    </source>
</evidence>
<dbReference type="SUPFAM" id="SSF53850">
    <property type="entry name" value="Periplasmic binding protein-like II"/>
    <property type="match status" value="1"/>
</dbReference>
<dbReference type="InterPro" id="IPR036390">
    <property type="entry name" value="WH_DNA-bd_sf"/>
</dbReference>
<accession>A0ABX0W603</accession>
<evidence type="ECO:0000256" key="3">
    <source>
        <dbReference type="ARBA" id="ARBA00023125"/>
    </source>
</evidence>
<dbReference type="PANTHER" id="PTHR30579">
    <property type="entry name" value="TRANSCRIPTIONAL REGULATOR"/>
    <property type="match status" value="1"/>
</dbReference>
<keyword evidence="7" id="KW-1185">Reference proteome</keyword>
<protein>
    <recommendedName>
        <fullName evidence="5">HTH lysR-type domain-containing protein</fullName>
    </recommendedName>
</protein>
<dbReference type="EMBL" id="QHLQ01000006">
    <property type="protein sequence ID" value="NIZ60997.1"/>
    <property type="molecule type" value="Genomic_DNA"/>
</dbReference>
<sequence>MIDQNTLKTYVQVAETLNFSVAAARRNTVQSAVSAQIAKLETELQRKLIERGRGKKMRLTSEGEAFLVYARRILALSEEAVEAVQAAHSQRIVRLGTTVTLAMSVVSDVLSAFAELVPDVQIHIQCDRSDALLGRLEADEIDIAFMIDQGKHAGQRFVHSQPLVWVSGPEFEPRFSTPVPLAFQTDGRDLRRYAFEALDASGQAGQIAHLSPHPIGVRAFVLAGLALTVMPKAAVTPPLQIVAQHLDLPPLSSIALSAYVTPGEKRDEISDLINLLQSSVR</sequence>
<gene>
    <name evidence="6" type="ORF">DL239_08415</name>
</gene>
<dbReference type="Pfam" id="PF00126">
    <property type="entry name" value="HTH_1"/>
    <property type="match status" value="1"/>
</dbReference>
<dbReference type="PANTHER" id="PTHR30579:SF7">
    <property type="entry name" value="HTH-TYPE TRANSCRIPTIONAL REGULATOR LRHA-RELATED"/>
    <property type="match status" value="1"/>
</dbReference>
<evidence type="ECO:0000259" key="5">
    <source>
        <dbReference type="PROSITE" id="PS50931"/>
    </source>
</evidence>
<name>A0ABX0W603_9RHOB</name>
<evidence type="ECO:0000313" key="7">
    <source>
        <dbReference type="Proteomes" id="UP001429564"/>
    </source>
</evidence>
<feature type="domain" description="HTH lysR-type" evidence="5">
    <location>
        <begin position="2"/>
        <end position="60"/>
    </location>
</feature>
<dbReference type="Gene3D" id="3.40.190.10">
    <property type="entry name" value="Periplasmic binding protein-like II"/>
    <property type="match status" value="2"/>
</dbReference>
<organism evidence="6 7">
    <name type="scientific">Parasedimentitalea denitrificans</name>
    <dbReference type="NCBI Taxonomy" id="2211118"/>
    <lineage>
        <taxon>Bacteria</taxon>
        <taxon>Pseudomonadati</taxon>
        <taxon>Pseudomonadota</taxon>
        <taxon>Alphaproteobacteria</taxon>
        <taxon>Rhodobacterales</taxon>
        <taxon>Paracoccaceae</taxon>
        <taxon>Parasedimentitalea</taxon>
    </lineage>
</organism>
<dbReference type="InterPro" id="IPR050176">
    <property type="entry name" value="LTTR"/>
</dbReference>
<evidence type="ECO:0000256" key="2">
    <source>
        <dbReference type="ARBA" id="ARBA00023015"/>
    </source>
</evidence>
<dbReference type="SUPFAM" id="SSF46785">
    <property type="entry name" value="Winged helix' DNA-binding domain"/>
    <property type="match status" value="1"/>
</dbReference>
<comment type="caution">
    <text evidence="6">The sequence shown here is derived from an EMBL/GenBank/DDBJ whole genome shotgun (WGS) entry which is preliminary data.</text>
</comment>
<dbReference type="InterPro" id="IPR005119">
    <property type="entry name" value="LysR_subst-bd"/>
</dbReference>
<dbReference type="PROSITE" id="PS50931">
    <property type="entry name" value="HTH_LYSR"/>
    <property type="match status" value="1"/>
</dbReference>
<dbReference type="Proteomes" id="UP001429564">
    <property type="component" value="Unassembled WGS sequence"/>
</dbReference>
<comment type="similarity">
    <text evidence="1">Belongs to the LysR transcriptional regulatory family.</text>
</comment>